<keyword evidence="2" id="KW-1185">Reference proteome</keyword>
<dbReference type="EMBL" id="CM023484">
    <property type="protein sequence ID" value="KAH6933483.1"/>
    <property type="molecule type" value="Genomic_DNA"/>
</dbReference>
<organism evidence="1 2">
    <name type="scientific">Hyalomma asiaticum</name>
    <name type="common">Tick</name>
    <dbReference type="NCBI Taxonomy" id="266040"/>
    <lineage>
        <taxon>Eukaryota</taxon>
        <taxon>Metazoa</taxon>
        <taxon>Ecdysozoa</taxon>
        <taxon>Arthropoda</taxon>
        <taxon>Chelicerata</taxon>
        <taxon>Arachnida</taxon>
        <taxon>Acari</taxon>
        <taxon>Parasitiformes</taxon>
        <taxon>Ixodida</taxon>
        <taxon>Ixodoidea</taxon>
        <taxon>Ixodidae</taxon>
        <taxon>Hyalomminae</taxon>
        <taxon>Hyalomma</taxon>
    </lineage>
</organism>
<evidence type="ECO:0000313" key="1">
    <source>
        <dbReference type="EMBL" id="KAH6933483.1"/>
    </source>
</evidence>
<protein>
    <submittedName>
        <fullName evidence="1">Uncharacterized protein</fullName>
    </submittedName>
</protein>
<name>A0ACB7SIB4_HYAAI</name>
<accession>A0ACB7SIB4</accession>
<sequence>MDIKLILVGLTIFGLIIAGDAEVSLHLNGTATKTVACPSHVFERLPVAFTKDLALHAVTVEAPSCCSEANHGGPLHVDGRSKWDVYPVRAVVDVAVRYRLLTEEAAIEDLRGAVLMFQWKKNERAAPAELLDIGKPRALEEKRARLAAARAATEDNAAAARACSLSGAGHDEASATSCAGNAEQVDIGGGILVDEGTIQGLRRSCPGAPAKFARGLMRHLFTPEELRGKSLFGRRSNAHPTAPQREGSFGPH</sequence>
<gene>
    <name evidence="1" type="ORF">HPB50_015533</name>
</gene>
<evidence type="ECO:0000313" key="2">
    <source>
        <dbReference type="Proteomes" id="UP000821845"/>
    </source>
</evidence>
<reference evidence="1" key="1">
    <citation type="submission" date="2020-05" db="EMBL/GenBank/DDBJ databases">
        <title>Large-scale comparative analyses of tick genomes elucidate their genetic diversity and vector capacities.</title>
        <authorList>
            <person name="Jia N."/>
            <person name="Wang J."/>
            <person name="Shi W."/>
            <person name="Du L."/>
            <person name="Sun Y."/>
            <person name="Zhan W."/>
            <person name="Jiang J."/>
            <person name="Wang Q."/>
            <person name="Zhang B."/>
            <person name="Ji P."/>
            <person name="Sakyi L.B."/>
            <person name="Cui X."/>
            <person name="Yuan T."/>
            <person name="Jiang B."/>
            <person name="Yang W."/>
            <person name="Lam T.T.-Y."/>
            <person name="Chang Q."/>
            <person name="Ding S."/>
            <person name="Wang X."/>
            <person name="Zhu J."/>
            <person name="Ruan X."/>
            <person name="Zhao L."/>
            <person name="Wei J."/>
            <person name="Que T."/>
            <person name="Du C."/>
            <person name="Cheng J."/>
            <person name="Dai P."/>
            <person name="Han X."/>
            <person name="Huang E."/>
            <person name="Gao Y."/>
            <person name="Liu J."/>
            <person name="Shao H."/>
            <person name="Ye R."/>
            <person name="Li L."/>
            <person name="Wei W."/>
            <person name="Wang X."/>
            <person name="Wang C."/>
            <person name="Yang T."/>
            <person name="Huo Q."/>
            <person name="Li W."/>
            <person name="Guo W."/>
            <person name="Chen H."/>
            <person name="Zhou L."/>
            <person name="Ni X."/>
            <person name="Tian J."/>
            <person name="Zhou Y."/>
            <person name="Sheng Y."/>
            <person name="Liu T."/>
            <person name="Pan Y."/>
            <person name="Xia L."/>
            <person name="Li J."/>
            <person name="Zhao F."/>
            <person name="Cao W."/>
        </authorList>
    </citation>
    <scope>NUCLEOTIDE SEQUENCE</scope>
    <source>
        <strain evidence="1">Hyas-2018</strain>
    </source>
</reference>
<dbReference type="Proteomes" id="UP000821845">
    <property type="component" value="Chromosome 4"/>
</dbReference>
<proteinExistence type="predicted"/>
<comment type="caution">
    <text evidence="1">The sequence shown here is derived from an EMBL/GenBank/DDBJ whole genome shotgun (WGS) entry which is preliminary data.</text>
</comment>